<dbReference type="InterPro" id="IPR036056">
    <property type="entry name" value="Fibrinogen-like_C"/>
</dbReference>
<feature type="domain" description="EGF-like" evidence="14">
    <location>
        <begin position="535"/>
        <end position="573"/>
    </location>
</feature>
<evidence type="ECO:0000256" key="1">
    <source>
        <dbReference type="ARBA" id="ARBA00004167"/>
    </source>
</evidence>
<dbReference type="EMBL" id="JASSZA010000005">
    <property type="protein sequence ID" value="KAK2111876.1"/>
    <property type="molecule type" value="Genomic_DNA"/>
</dbReference>
<evidence type="ECO:0000256" key="11">
    <source>
        <dbReference type="SAM" id="MobiDB-lite"/>
    </source>
</evidence>
<dbReference type="InterPro" id="IPR050372">
    <property type="entry name" value="Neurexin-related_CASP"/>
</dbReference>
<dbReference type="InterPro" id="IPR002181">
    <property type="entry name" value="Fibrinogen_a/b/g_C_dom"/>
</dbReference>
<evidence type="ECO:0000259" key="14">
    <source>
        <dbReference type="PROSITE" id="PS50026"/>
    </source>
</evidence>
<feature type="disulfide bond" evidence="10">
    <location>
        <begin position="507"/>
        <end position="534"/>
    </location>
</feature>
<dbReference type="PANTHER" id="PTHR15036">
    <property type="entry name" value="PIKACHURIN-LIKE PROTEIN"/>
    <property type="match status" value="1"/>
</dbReference>
<evidence type="ECO:0000256" key="5">
    <source>
        <dbReference type="ARBA" id="ARBA00022989"/>
    </source>
</evidence>
<dbReference type="PROSITE" id="PS50026">
    <property type="entry name" value="EGF_3"/>
    <property type="match status" value="2"/>
</dbReference>
<feature type="domain" description="Laminin G" evidence="13">
    <location>
        <begin position="626"/>
        <end position="870"/>
    </location>
</feature>
<sequence>MCEHDGRCYQSWDDFICYCELTGYKGETCHTRKPDAESCEAYRLSGKTSGNFTIDPDGSGSLKPFVVYCDIRENRAWTVVRHDRLWTTRVTGSSMERPFLGAVQYWNASWEEVSALANASQHCEQWIEFSCYNSRLLNTAGRAGVREVAELEETPMGAWEKEAREFSWGLGLEDSRRGGYPYSFWIGRNEEQHFYWGGSQPGIQRCACGLDRSCVDPALYCNCDADQPQWRTDKGLLTFVDHLPVTQVVIGDTNRSTSEAQFFLRPLRCYGDRNSWNTISFHTGAALRFPPIRANHSLDVSFYFRTSAPSGVFLENMGGPYCQWRRPYVRVELNTSRDVVFAFDVGNGDENLTVHSDDFEFNDDEWHLVRAEINVKQARLRVDHRPWVLRPMPLQTYIWLEYDQPLYVGEQQPRGRSEASFPFPPSKAARLVSRSLMSYVPVPSASEQARASLVPPGLCIPFYFSSPLDSLSNYNTYSCLRLYLHFLTCCLPFTGSAELKRRPFVGCLRAMRLNGVTLNLEGRANASEGTSPNCTGHCAHPRLPCFHGGRCVERYSYYTCDCDLTAFDGPYCNHDIGGFFEPGTWMRYNLQSALRSAAREFSHMLSRPVPGYEPGYIPGYDTPGYVPGYHGPGYRLPDYPRPGRPVPGYRGPVYNVTGEEVSFSFSTSSAPAVLLYVSSFVRDYMAVLIKDDGTLQLRYQLGTSPYVYQLTTRPVTDGQPHSVNITRVYRNLFIQVDYFPLTEQKFSLLVDSQLDSPKALYLGRVMGKLWVRICFRQGAVGYVAGSSRRVKALGMAVRAVGKMSGKPVDKTGVIDPEIQRYNTPGFSGCLSGVRFNNVAPLKTHFRTPRPMTAELAEALRVQGELSESNCGAMPRLVSEVPPELDPWYLPPDFPYYHDEGWVAILLGCYRAAKALDADGTKDDERGYAEVLVAFLLLGLVGMLVLFYLQNHRYKGSYHTNEPKAAHEYHPGSKPPLPTSGPAQAPTPTPAPTQAPAPAPAPAPGPQDQNLPQILEESRSE</sequence>
<keyword evidence="2 12" id="KW-0812">Transmembrane</keyword>
<feature type="domain" description="Fibrinogen C-terminal" evidence="15">
    <location>
        <begin position="30"/>
        <end position="82"/>
    </location>
</feature>
<keyword evidence="9" id="KW-0245">EGF-like domain</keyword>
<dbReference type="Gene3D" id="2.10.25.10">
    <property type="entry name" value="Laminin"/>
    <property type="match status" value="1"/>
</dbReference>
<protein>
    <submittedName>
        <fullName evidence="16">Contactin-associated protein 1</fullName>
    </submittedName>
</protein>
<evidence type="ECO:0000256" key="7">
    <source>
        <dbReference type="ARBA" id="ARBA00023157"/>
    </source>
</evidence>
<feature type="domain" description="EGF-like" evidence="14">
    <location>
        <begin position="1"/>
        <end position="30"/>
    </location>
</feature>
<feature type="compositionally biased region" description="Basic and acidic residues" evidence="11">
    <location>
        <begin position="961"/>
        <end position="970"/>
    </location>
</feature>
<dbReference type="SUPFAM" id="SSF56496">
    <property type="entry name" value="Fibrinogen C-terminal domain-like"/>
    <property type="match status" value="1"/>
</dbReference>
<keyword evidence="7 10" id="KW-1015">Disulfide bond</keyword>
<dbReference type="PANTHER" id="PTHR15036:SF43">
    <property type="entry name" value="CONTACTIN-ASSOCIATED PROTEIN 1"/>
    <property type="match status" value="1"/>
</dbReference>
<keyword evidence="6 12" id="KW-0472">Membrane</keyword>
<dbReference type="Gene3D" id="2.60.120.1000">
    <property type="match status" value="1"/>
</dbReference>
<evidence type="ECO:0000256" key="6">
    <source>
        <dbReference type="ARBA" id="ARBA00023136"/>
    </source>
</evidence>
<keyword evidence="5 12" id="KW-1133">Transmembrane helix</keyword>
<feature type="region of interest" description="Disordered" evidence="11">
    <location>
        <begin position="961"/>
        <end position="1020"/>
    </location>
</feature>
<keyword evidence="17" id="KW-1185">Reference proteome</keyword>
<organism evidence="16 17">
    <name type="scientific">Saguinus oedipus</name>
    <name type="common">Cotton-top tamarin</name>
    <name type="synonym">Oedipomidas oedipus</name>
    <dbReference type="NCBI Taxonomy" id="9490"/>
    <lineage>
        <taxon>Eukaryota</taxon>
        <taxon>Metazoa</taxon>
        <taxon>Chordata</taxon>
        <taxon>Craniata</taxon>
        <taxon>Vertebrata</taxon>
        <taxon>Euteleostomi</taxon>
        <taxon>Mammalia</taxon>
        <taxon>Eutheria</taxon>
        <taxon>Euarchontoglires</taxon>
        <taxon>Primates</taxon>
        <taxon>Haplorrhini</taxon>
        <taxon>Platyrrhini</taxon>
        <taxon>Cebidae</taxon>
        <taxon>Callitrichinae</taxon>
        <taxon>Saguinus</taxon>
    </lineage>
</organism>
<dbReference type="InterPro" id="IPR001791">
    <property type="entry name" value="Laminin_G"/>
</dbReference>
<evidence type="ECO:0000256" key="2">
    <source>
        <dbReference type="ARBA" id="ARBA00022692"/>
    </source>
</evidence>
<evidence type="ECO:0000256" key="4">
    <source>
        <dbReference type="ARBA" id="ARBA00022889"/>
    </source>
</evidence>
<accession>A0ABQ9VRW6</accession>
<dbReference type="Gene3D" id="2.60.120.200">
    <property type="match status" value="2"/>
</dbReference>
<feature type="compositionally biased region" description="Pro residues" evidence="11">
    <location>
        <begin position="972"/>
        <end position="1004"/>
    </location>
</feature>
<feature type="domain" description="Laminin G" evidence="13">
    <location>
        <begin position="276"/>
        <end position="534"/>
    </location>
</feature>
<comment type="caution">
    <text evidence="9">Lacks conserved residue(s) required for the propagation of feature annotation.</text>
</comment>
<evidence type="ECO:0000256" key="10">
    <source>
        <dbReference type="PROSITE-ProRule" id="PRU00122"/>
    </source>
</evidence>
<proteinExistence type="predicted"/>
<keyword evidence="3" id="KW-0677">Repeat</keyword>
<feature type="transmembrane region" description="Helical" evidence="12">
    <location>
        <begin position="930"/>
        <end position="948"/>
    </location>
</feature>
<evidence type="ECO:0000313" key="17">
    <source>
        <dbReference type="Proteomes" id="UP001266305"/>
    </source>
</evidence>
<evidence type="ECO:0000256" key="9">
    <source>
        <dbReference type="PROSITE-ProRule" id="PRU00076"/>
    </source>
</evidence>
<dbReference type="Proteomes" id="UP001266305">
    <property type="component" value="Unassembled WGS sequence"/>
</dbReference>
<keyword evidence="8" id="KW-0325">Glycoprotein</keyword>
<evidence type="ECO:0000256" key="12">
    <source>
        <dbReference type="SAM" id="Phobius"/>
    </source>
</evidence>
<evidence type="ECO:0000256" key="3">
    <source>
        <dbReference type="ARBA" id="ARBA00022737"/>
    </source>
</evidence>
<dbReference type="SUPFAM" id="SSF49899">
    <property type="entry name" value="Concanavalin A-like lectins/glucanases"/>
    <property type="match status" value="2"/>
</dbReference>
<evidence type="ECO:0000259" key="15">
    <source>
        <dbReference type="PROSITE" id="PS51406"/>
    </source>
</evidence>
<comment type="caution">
    <text evidence="16">The sequence shown here is derived from an EMBL/GenBank/DDBJ whole genome shotgun (WGS) entry which is preliminary data.</text>
</comment>
<evidence type="ECO:0000259" key="13">
    <source>
        <dbReference type="PROSITE" id="PS50025"/>
    </source>
</evidence>
<evidence type="ECO:0000256" key="8">
    <source>
        <dbReference type="ARBA" id="ARBA00023180"/>
    </source>
</evidence>
<dbReference type="SMART" id="SM00282">
    <property type="entry name" value="LamG"/>
    <property type="match status" value="2"/>
</dbReference>
<evidence type="ECO:0000313" key="16">
    <source>
        <dbReference type="EMBL" id="KAK2111876.1"/>
    </source>
</evidence>
<dbReference type="InterPro" id="IPR003585">
    <property type="entry name" value="Neurexin-like"/>
</dbReference>
<gene>
    <name evidence="16" type="primary">CNTNAP1_2</name>
    <name evidence="16" type="ORF">P7K49_011622</name>
</gene>
<dbReference type="PROSITE" id="PS51406">
    <property type="entry name" value="FIBRINOGEN_C_2"/>
    <property type="match status" value="1"/>
</dbReference>
<dbReference type="InterPro" id="IPR013320">
    <property type="entry name" value="ConA-like_dom_sf"/>
</dbReference>
<dbReference type="InterPro" id="IPR000742">
    <property type="entry name" value="EGF"/>
</dbReference>
<dbReference type="Pfam" id="PF02210">
    <property type="entry name" value="Laminin_G_2"/>
    <property type="match status" value="2"/>
</dbReference>
<dbReference type="CDD" id="cd00110">
    <property type="entry name" value="LamG"/>
    <property type="match status" value="2"/>
</dbReference>
<name>A0ABQ9VRW6_SAGOE</name>
<reference evidence="16 17" key="1">
    <citation type="submission" date="2023-05" db="EMBL/GenBank/DDBJ databases">
        <title>B98-5 Cell Line De Novo Hybrid Assembly: An Optical Mapping Approach.</title>
        <authorList>
            <person name="Kananen K."/>
            <person name="Auerbach J.A."/>
            <person name="Kautto E."/>
            <person name="Blachly J.S."/>
        </authorList>
    </citation>
    <scope>NUCLEOTIDE SEQUENCE [LARGE SCALE GENOMIC DNA]</scope>
    <source>
        <strain evidence="16">B95-8</strain>
        <tissue evidence="16">Cell line</tissue>
    </source>
</reference>
<keyword evidence="4" id="KW-0130">Cell adhesion</keyword>
<dbReference type="PROSITE" id="PS50025">
    <property type="entry name" value="LAM_G_DOMAIN"/>
    <property type="match status" value="2"/>
</dbReference>
<dbReference type="SMART" id="SM00294">
    <property type="entry name" value="4.1m"/>
    <property type="match status" value="1"/>
</dbReference>
<comment type="subcellular location">
    <subcellularLocation>
        <location evidence="1">Membrane</location>
        <topology evidence="1">Single-pass membrane protein</topology>
    </subcellularLocation>
</comment>